<dbReference type="CDD" id="cd22909">
    <property type="entry name" value="HFD_archaea_histone-like"/>
    <property type="match status" value="1"/>
</dbReference>
<dbReference type="NCBIfam" id="NF043032">
    <property type="entry name" value="archaea_histone"/>
    <property type="match status" value="1"/>
</dbReference>
<reference evidence="8 9" key="1">
    <citation type="journal article" date="2016" name="Nat. Microbiol.">
        <title>Genomic inference of the metabolism of cosmopolitan subsurface Archaea, Hadesarchaea.</title>
        <authorList>
            <person name="Baker B.J."/>
            <person name="Saw J.H."/>
            <person name="Lind A.E."/>
            <person name="Lazar C.S."/>
            <person name="Hinrichs K.-U."/>
            <person name="Teske A.P."/>
            <person name="Ettema T.J."/>
        </authorList>
    </citation>
    <scope>NUCLEOTIDE SEQUENCE [LARGE SCALE GENOMIC DNA]</scope>
</reference>
<dbReference type="STRING" id="1776334.APZ16_02690"/>
<comment type="similarity">
    <text evidence="3">Belongs to the archaeal histone HMF family.</text>
</comment>
<evidence type="ECO:0000313" key="8">
    <source>
        <dbReference type="EMBL" id="KUO40780.1"/>
    </source>
</evidence>
<dbReference type="EMBL" id="LQMQ01000035">
    <property type="protein sequence ID" value="KUO40780.1"/>
    <property type="molecule type" value="Genomic_DNA"/>
</dbReference>
<sequence>MVELPIAAIDRVIRKSGAKRVSEEAAIALAEVLEERAMQIASEAAKLAEHAGRRTVRDVDIRLAAKRV</sequence>
<evidence type="ECO:0000259" key="7">
    <source>
        <dbReference type="Pfam" id="PF00808"/>
    </source>
</evidence>
<dbReference type="GO" id="GO:0046982">
    <property type="term" value="F:protein heterodimerization activity"/>
    <property type="evidence" value="ECO:0007669"/>
    <property type="project" value="InterPro"/>
</dbReference>
<feature type="domain" description="Transcription factor CBF/NF-Y/archaeal histone" evidence="7">
    <location>
        <begin position="3"/>
        <end position="64"/>
    </location>
</feature>
<evidence type="ECO:0000313" key="9">
    <source>
        <dbReference type="Proteomes" id="UP000074294"/>
    </source>
</evidence>
<organism evidence="8 9">
    <name type="scientific">Hadarchaeum yellowstonense</name>
    <dbReference type="NCBI Taxonomy" id="1776334"/>
    <lineage>
        <taxon>Archaea</taxon>
        <taxon>Methanobacteriati</taxon>
        <taxon>Candidatus Hadarchaeota</taxon>
        <taxon>Candidatus Hadarchaeia</taxon>
        <taxon>Candidatus Hadarchaeales</taxon>
        <taxon>Candidatus Hadarchaeaceae</taxon>
        <taxon>Candidatus Hadarchaeum</taxon>
    </lineage>
</organism>
<dbReference type="PANTHER" id="PTHR47828:SF1">
    <property type="entry name" value="ARCHAEAL HISTONE A"/>
    <property type="match status" value="1"/>
</dbReference>
<keyword evidence="6" id="KW-0238">DNA-binding</keyword>
<comment type="caution">
    <text evidence="8">The sequence shown here is derived from an EMBL/GenBank/DDBJ whole genome shotgun (WGS) entry which is preliminary data.</text>
</comment>
<name>A0A147JWG4_HADYE</name>
<protein>
    <submittedName>
        <fullName evidence="8">Histone</fullName>
    </submittedName>
</protein>
<dbReference type="Gene3D" id="1.10.20.10">
    <property type="entry name" value="Histone, subunit A"/>
    <property type="match status" value="1"/>
</dbReference>
<keyword evidence="5" id="KW-0963">Cytoplasm</keyword>
<dbReference type="InterPro" id="IPR009072">
    <property type="entry name" value="Histone-fold"/>
</dbReference>
<dbReference type="GO" id="GO:0003677">
    <property type="term" value="F:DNA binding"/>
    <property type="evidence" value="ECO:0007669"/>
    <property type="project" value="UniProtKB-KW"/>
</dbReference>
<dbReference type="GO" id="GO:0005737">
    <property type="term" value="C:cytoplasm"/>
    <property type="evidence" value="ECO:0007669"/>
    <property type="project" value="UniProtKB-SubCell"/>
</dbReference>
<keyword evidence="4" id="KW-0158">Chromosome</keyword>
<evidence type="ECO:0000256" key="4">
    <source>
        <dbReference type="ARBA" id="ARBA00022454"/>
    </source>
</evidence>
<gene>
    <name evidence="8" type="ORF">APZ16_02690</name>
</gene>
<evidence type="ECO:0000256" key="2">
    <source>
        <dbReference type="ARBA" id="ARBA00004496"/>
    </source>
</evidence>
<evidence type="ECO:0000256" key="6">
    <source>
        <dbReference type="ARBA" id="ARBA00023125"/>
    </source>
</evidence>
<evidence type="ECO:0000256" key="1">
    <source>
        <dbReference type="ARBA" id="ARBA00004286"/>
    </source>
</evidence>
<dbReference type="InterPro" id="IPR050004">
    <property type="entry name" value="HmfB-like"/>
</dbReference>
<evidence type="ECO:0000256" key="3">
    <source>
        <dbReference type="ARBA" id="ARBA00008264"/>
    </source>
</evidence>
<dbReference type="Pfam" id="PF00808">
    <property type="entry name" value="CBFD_NFYB_HMF"/>
    <property type="match status" value="1"/>
</dbReference>
<dbReference type="InterPro" id="IPR050947">
    <property type="entry name" value="Archaeal_histone_HMF"/>
</dbReference>
<comment type="subcellular location">
    <subcellularLocation>
        <location evidence="1">Chromosome</location>
    </subcellularLocation>
    <subcellularLocation>
        <location evidence="2">Cytoplasm</location>
    </subcellularLocation>
</comment>
<dbReference type="GO" id="GO:0005694">
    <property type="term" value="C:chromosome"/>
    <property type="evidence" value="ECO:0007669"/>
    <property type="project" value="UniProtKB-SubCell"/>
</dbReference>
<dbReference type="SUPFAM" id="SSF47113">
    <property type="entry name" value="Histone-fold"/>
    <property type="match status" value="1"/>
</dbReference>
<dbReference type="Proteomes" id="UP000074294">
    <property type="component" value="Unassembled WGS sequence"/>
</dbReference>
<dbReference type="InterPro" id="IPR003958">
    <property type="entry name" value="CBFA_NFYB_domain"/>
</dbReference>
<evidence type="ECO:0000256" key="5">
    <source>
        <dbReference type="ARBA" id="ARBA00022490"/>
    </source>
</evidence>
<proteinExistence type="inferred from homology"/>
<dbReference type="PANTHER" id="PTHR47828">
    <property type="entry name" value="ARCHAEAL HISTONE A"/>
    <property type="match status" value="1"/>
</dbReference>
<dbReference type="AlphaFoldDB" id="A0A147JWG4"/>
<accession>A0A147JWG4</accession>